<dbReference type="GO" id="GO:0005524">
    <property type="term" value="F:ATP binding"/>
    <property type="evidence" value="ECO:0007669"/>
    <property type="project" value="UniProtKB-UniRule"/>
</dbReference>
<keyword evidence="6 16" id="KW-0067">ATP-binding</keyword>
<evidence type="ECO:0000256" key="4">
    <source>
        <dbReference type="ARBA" id="ARBA00022723"/>
    </source>
</evidence>
<evidence type="ECO:0000259" key="17">
    <source>
        <dbReference type="PROSITE" id="PS50975"/>
    </source>
</evidence>
<comment type="cofactor">
    <cofactor evidence="15">
        <name>Mg(2+)</name>
        <dbReference type="ChEBI" id="CHEBI:18420"/>
    </cofactor>
    <cofactor evidence="15">
        <name>Mn(2+)</name>
        <dbReference type="ChEBI" id="CHEBI:29035"/>
    </cofactor>
    <text evidence="15">Binds 2 magnesium or manganese ions per subunit.</text>
</comment>
<feature type="binding site" evidence="15">
    <location>
        <position position="316"/>
    </location>
    <ligand>
        <name>Mg(2+)</name>
        <dbReference type="ChEBI" id="CHEBI:18420"/>
        <label>1</label>
    </ligand>
</feature>
<sequence>MSAPSPRPRVAVVFGGRSAEHSISCISAGSVIAALDPEKYDVVPIGIARDGSWVLEDPATNRLELGPGGVLPSVRSETAVQLVPGATAELVVNDAADVPRVLGDVDVVFPVMHGPFGQDGTLQGLLEMAGVRYVGAGVLSSAVGTDKIHMKRLFEAAGLPVLPYVTVTPRDWARDEAGVRRRIADLGLPVFVKPARAGSSFGISRVDDLADLDAALAEARQHDPKVVVEAAAVGAREIECGVLAGQGADDHRTSALAEIRVTSEHAFYDFEAKYLPEENTALDVPADVPADVEARVRELSVAAFDALDCEGLARVDFFVFPDGRVVLNEVETMPGFTSLSMFPRMWAASGVDYPTLVDRLVTLALGRDVGLR</sequence>
<dbReference type="Pfam" id="PF01820">
    <property type="entry name" value="Dala_Dala_lig_N"/>
    <property type="match status" value="1"/>
</dbReference>
<evidence type="ECO:0000256" key="7">
    <source>
        <dbReference type="ARBA" id="ARBA00022842"/>
    </source>
</evidence>
<dbReference type="UniPathway" id="UPA00219"/>
<dbReference type="InterPro" id="IPR011761">
    <property type="entry name" value="ATP-grasp"/>
</dbReference>
<evidence type="ECO:0000256" key="14">
    <source>
        <dbReference type="PIRSR" id="PIRSR039102-2"/>
    </source>
</evidence>
<evidence type="ECO:0000256" key="13">
    <source>
        <dbReference type="PIRSR" id="PIRSR039102-1"/>
    </source>
</evidence>
<dbReference type="PROSITE" id="PS50975">
    <property type="entry name" value="ATP_GRASP"/>
    <property type="match status" value="1"/>
</dbReference>
<dbReference type="EC" id="6.3.2.4" evidence="12"/>
<comment type="similarity">
    <text evidence="2 12">Belongs to the D-alanine--D-alanine ligase family.</text>
</comment>
<feature type="binding site" evidence="14">
    <location>
        <begin position="328"/>
        <end position="329"/>
    </location>
    <ligand>
        <name>ATP</name>
        <dbReference type="ChEBI" id="CHEBI:30616"/>
    </ligand>
</feature>
<dbReference type="SUPFAM" id="SSF56059">
    <property type="entry name" value="Glutathione synthetase ATP-binding domain-like"/>
    <property type="match status" value="1"/>
</dbReference>
<keyword evidence="8 12" id="KW-0133">Cell shape</keyword>
<dbReference type="AlphaFoldDB" id="A0A6P0HMY7"/>
<reference evidence="18 19" key="1">
    <citation type="journal article" date="2014" name="Int. J. Syst. Evol. Microbiol.">
        <title>Nocardioides zeae sp. nov., isolated from the stem of Zea mays.</title>
        <authorList>
            <person name="Glaeser S.P."/>
            <person name="McInroy J.A."/>
            <person name="Busse H.J."/>
            <person name="Kampfer P."/>
        </authorList>
    </citation>
    <scope>NUCLEOTIDE SEQUENCE [LARGE SCALE GENOMIC DNA]</scope>
    <source>
        <strain evidence="18 19">JCM 30728</strain>
    </source>
</reference>
<feature type="binding site" evidence="14">
    <location>
        <position position="147"/>
    </location>
    <ligand>
        <name>ATP</name>
        <dbReference type="ChEBI" id="CHEBI:30616"/>
    </ligand>
</feature>
<dbReference type="Proteomes" id="UP000468687">
    <property type="component" value="Unassembled WGS sequence"/>
</dbReference>
<dbReference type="PIRSF" id="PIRSF039102">
    <property type="entry name" value="Ddl/VanB"/>
    <property type="match status" value="1"/>
</dbReference>
<dbReference type="Pfam" id="PF07478">
    <property type="entry name" value="Dala_Dala_lig_C"/>
    <property type="match status" value="1"/>
</dbReference>
<protein>
    <recommendedName>
        <fullName evidence="12">D-alanine--D-alanine ligase</fullName>
        <ecNumber evidence="12">6.3.2.4</ecNumber>
    </recommendedName>
    <alternativeName>
        <fullName evidence="12">D-Ala-D-Ala ligase</fullName>
    </alternativeName>
    <alternativeName>
        <fullName evidence="12">D-alanylalanine synthetase</fullName>
    </alternativeName>
</protein>
<feature type="binding site" evidence="15">
    <location>
        <position position="329"/>
    </location>
    <ligand>
        <name>Mg(2+)</name>
        <dbReference type="ChEBI" id="CHEBI:18420"/>
        <label>1</label>
    </ligand>
</feature>
<evidence type="ECO:0000256" key="8">
    <source>
        <dbReference type="ARBA" id="ARBA00022960"/>
    </source>
</evidence>
<dbReference type="GO" id="GO:0008360">
    <property type="term" value="P:regulation of cell shape"/>
    <property type="evidence" value="ECO:0007669"/>
    <property type="project" value="UniProtKB-KW"/>
</dbReference>
<gene>
    <name evidence="12" type="primary">ddl</name>
    <name evidence="18" type="ORF">G3T38_17375</name>
</gene>
<evidence type="ECO:0000256" key="16">
    <source>
        <dbReference type="PROSITE-ProRule" id="PRU00409"/>
    </source>
</evidence>
<dbReference type="GO" id="GO:0008716">
    <property type="term" value="F:D-alanine-D-alanine ligase activity"/>
    <property type="evidence" value="ECO:0007669"/>
    <property type="project" value="UniProtKB-UniRule"/>
</dbReference>
<comment type="caution">
    <text evidence="18">The sequence shown here is derived from an EMBL/GenBank/DDBJ whole genome shotgun (WGS) entry which is preliminary data.</text>
</comment>
<evidence type="ECO:0000313" key="18">
    <source>
        <dbReference type="EMBL" id="NEN80038.1"/>
    </source>
</evidence>
<feature type="active site" evidence="13">
    <location>
        <position position="199"/>
    </location>
</feature>
<evidence type="ECO:0000256" key="5">
    <source>
        <dbReference type="ARBA" id="ARBA00022741"/>
    </source>
</evidence>
<feature type="active site" evidence="13">
    <location>
        <position position="20"/>
    </location>
</feature>
<dbReference type="HAMAP" id="MF_00047">
    <property type="entry name" value="Dala_Dala_lig"/>
    <property type="match status" value="1"/>
</dbReference>
<dbReference type="Gene3D" id="3.30.470.20">
    <property type="entry name" value="ATP-grasp fold, B domain"/>
    <property type="match status" value="1"/>
</dbReference>
<evidence type="ECO:0000256" key="2">
    <source>
        <dbReference type="ARBA" id="ARBA00010871"/>
    </source>
</evidence>
<keyword evidence="11 12" id="KW-0961">Cell wall biogenesis/degradation</keyword>
<comment type="subcellular location">
    <subcellularLocation>
        <location evidence="12">Cytoplasm</location>
    </subcellularLocation>
</comment>
<keyword evidence="9 12" id="KW-0573">Peptidoglycan synthesis</keyword>
<dbReference type="PANTHER" id="PTHR23132:SF25">
    <property type="entry name" value="D-ALANINE--D-ALANINE LIGASE A"/>
    <property type="match status" value="1"/>
</dbReference>
<comment type="pathway">
    <text evidence="12">Cell wall biogenesis; peptidoglycan biosynthesis.</text>
</comment>
<keyword evidence="3 12" id="KW-0436">Ligase</keyword>
<name>A0A6P0HMY7_9ACTN</name>
<evidence type="ECO:0000256" key="9">
    <source>
        <dbReference type="ARBA" id="ARBA00022984"/>
    </source>
</evidence>
<dbReference type="Gene3D" id="3.40.50.20">
    <property type="match status" value="1"/>
</dbReference>
<feature type="binding site" evidence="14">
    <location>
        <begin position="191"/>
        <end position="193"/>
    </location>
    <ligand>
        <name>ATP</name>
        <dbReference type="ChEBI" id="CHEBI:30616"/>
    </ligand>
</feature>
<evidence type="ECO:0000256" key="6">
    <source>
        <dbReference type="ARBA" id="ARBA00022840"/>
    </source>
</evidence>
<evidence type="ECO:0000256" key="10">
    <source>
        <dbReference type="ARBA" id="ARBA00023211"/>
    </source>
</evidence>
<dbReference type="FunFam" id="3.30.470.20:FF:000008">
    <property type="entry name" value="D-alanine--D-alanine ligase"/>
    <property type="match status" value="1"/>
</dbReference>
<dbReference type="SUPFAM" id="SSF52440">
    <property type="entry name" value="PreATP-grasp domain"/>
    <property type="match status" value="1"/>
</dbReference>
<evidence type="ECO:0000256" key="12">
    <source>
        <dbReference type="HAMAP-Rule" id="MF_00047"/>
    </source>
</evidence>
<keyword evidence="4 15" id="KW-0479">Metal-binding</keyword>
<dbReference type="GO" id="GO:0005829">
    <property type="term" value="C:cytosol"/>
    <property type="evidence" value="ECO:0007669"/>
    <property type="project" value="TreeGrafter"/>
</dbReference>
<evidence type="ECO:0000313" key="19">
    <source>
        <dbReference type="Proteomes" id="UP000468687"/>
    </source>
</evidence>
<comment type="function">
    <text evidence="12">Cell wall formation.</text>
</comment>
<feature type="domain" description="ATP-grasp" evidence="17">
    <location>
        <begin position="151"/>
        <end position="362"/>
    </location>
</feature>
<dbReference type="RefSeq" id="WP_163773632.1">
    <property type="nucleotide sequence ID" value="NZ_JAAGXA010000014.1"/>
</dbReference>
<dbReference type="InterPro" id="IPR016185">
    <property type="entry name" value="PreATP-grasp_dom_sf"/>
</dbReference>
<evidence type="ECO:0000256" key="15">
    <source>
        <dbReference type="PIRSR" id="PIRSR039102-3"/>
    </source>
</evidence>
<keyword evidence="7 15" id="KW-0460">Magnesium</keyword>
<dbReference type="Gene3D" id="3.30.1490.20">
    <property type="entry name" value="ATP-grasp fold, A domain"/>
    <property type="match status" value="1"/>
</dbReference>
<dbReference type="GO" id="GO:0071555">
    <property type="term" value="P:cell wall organization"/>
    <property type="evidence" value="ECO:0007669"/>
    <property type="project" value="UniProtKB-KW"/>
</dbReference>
<feature type="binding site" evidence="14">
    <location>
        <begin position="229"/>
        <end position="237"/>
    </location>
    <ligand>
        <name>ATP</name>
        <dbReference type="ChEBI" id="CHEBI:30616"/>
    </ligand>
</feature>
<dbReference type="NCBIfam" id="TIGR01205">
    <property type="entry name" value="D_ala_D_alaTIGR"/>
    <property type="match status" value="1"/>
</dbReference>
<organism evidence="18 19">
    <name type="scientific">Nocardioides zeae</name>
    <dbReference type="NCBI Taxonomy" id="1457234"/>
    <lineage>
        <taxon>Bacteria</taxon>
        <taxon>Bacillati</taxon>
        <taxon>Actinomycetota</taxon>
        <taxon>Actinomycetes</taxon>
        <taxon>Propionibacteriales</taxon>
        <taxon>Nocardioidaceae</taxon>
        <taxon>Nocardioides</taxon>
    </lineage>
</organism>
<comment type="catalytic activity">
    <reaction evidence="12">
        <text>2 D-alanine + ATP = D-alanyl-D-alanine + ADP + phosphate + H(+)</text>
        <dbReference type="Rhea" id="RHEA:11224"/>
        <dbReference type="ChEBI" id="CHEBI:15378"/>
        <dbReference type="ChEBI" id="CHEBI:30616"/>
        <dbReference type="ChEBI" id="CHEBI:43474"/>
        <dbReference type="ChEBI" id="CHEBI:57416"/>
        <dbReference type="ChEBI" id="CHEBI:57822"/>
        <dbReference type="ChEBI" id="CHEBI:456216"/>
        <dbReference type="EC" id="6.3.2.4"/>
    </reaction>
</comment>
<feature type="active site" evidence="13">
    <location>
        <position position="340"/>
    </location>
</feature>
<dbReference type="GO" id="GO:0046872">
    <property type="term" value="F:metal ion binding"/>
    <property type="evidence" value="ECO:0007669"/>
    <property type="project" value="UniProtKB-KW"/>
</dbReference>
<keyword evidence="5 14" id="KW-0547">Nucleotide-binding</keyword>
<dbReference type="PANTHER" id="PTHR23132">
    <property type="entry name" value="D-ALANINE--D-ALANINE LIGASE"/>
    <property type="match status" value="1"/>
</dbReference>
<dbReference type="InterPro" id="IPR005905">
    <property type="entry name" value="D_ala_D_ala"/>
</dbReference>
<feature type="binding site" evidence="14">
    <location>
        <begin position="199"/>
        <end position="200"/>
    </location>
    <ligand>
        <name>ATP</name>
        <dbReference type="ChEBI" id="CHEBI:30616"/>
    </ligand>
</feature>
<comment type="cofactor">
    <cofactor evidence="1">
        <name>Mn(2+)</name>
        <dbReference type="ChEBI" id="CHEBI:29035"/>
    </cofactor>
</comment>
<dbReference type="GO" id="GO:0009252">
    <property type="term" value="P:peptidoglycan biosynthetic process"/>
    <property type="evidence" value="ECO:0007669"/>
    <property type="project" value="UniProtKB-UniRule"/>
</dbReference>
<dbReference type="InterPro" id="IPR013815">
    <property type="entry name" value="ATP_grasp_subdomain_1"/>
</dbReference>
<proteinExistence type="inferred from homology"/>
<keyword evidence="19" id="KW-1185">Reference proteome</keyword>
<evidence type="ECO:0000256" key="11">
    <source>
        <dbReference type="ARBA" id="ARBA00023316"/>
    </source>
</evidence>
<keyword evidence="12" id="KW-0963">Cytoplasm</keyword>
<dbReference type="EMBL" id="JAAGXA010000014">
    <property type="protein sequence ID" value="NEN80038.1"/>
    <property type="molecule type" value="Genomic_DNA"/>
</dbReference>
<dbReference type="InterPro" id="IPR011095">
    <property type="entry name" value="Dala_Dala_lig_C"/>
</dbReference>
<dbReference type="NCBIfam" id="NF002528">
    <property type="entry name" value="PRK01966.1-4"/>
    <property type="match status" value="1"/>
</dbReference>
<keyword evidence="10 15" id="KW-0464">Manganese</keyword>
<evidence type="ECO:0000256" key="1">
    <source>
        <dbReference type="ARBA" id="ARBA00001936"/>
    </source>
</evidence>
<accession>A0A6P0HMY7</accession>
<evidence type="ECO:0000256" key="3">
    <source>
        <dbReference type="ARBA" id="ARBA00022598"/>
    </source>
</evidence>
<dbReference type="InterPro" id="IPR011127">
    <property type="entry name" value="Dala_Dala_lig_N"/>
</dbReference>
<feature type="binding site" evidence="15">
    <location>
        <position position="329"/>
    </location>
    <ligand>
        <name>Mg(2+)</name>
        <dbReference type="ChEBI" id="CHEBI:18420"/>
        <label>2</label>
    </ligand>
</feature>